<proteinExistence type="inferred from homology"/>
<name>A0A169RS06_9CORY</name>
<dbReference type="InterPro" id="IPR029057">
    <property type="entry name" value="PRTase-like"/>
</dbReference>
<dbReference type="AlphaFoldDB" id="A0A169RS06"/>
<dbReference type="PANTHER" id="PTHR47505">
    <property type="entry name" value="DNA UTILIZATION PROTEIN YHGH"/>
    <property type="match status" value="1"/>
</dbReference>
<dbReference type="PANTHER" id="PTHR47505:SF1">
    <property type="entry name" value="DNA UTILIZATION PROTEIN YHGH"/>
    <property type="match status" value="1"/>
</dbReference>
<dbReference type="Gene3D" id="3.40.50.2020">
    <property type="match status" value="1"/>
</dbReference>
<reference evidence="2 3" key="1">
    <citation type="submission" date="2016-02" db="EMBL/GenBank/DDBJ databases">
        <title>Corynebacterium glutamicum N24 whole genome sequencing project.</title>
        <authorList>
            <person name="Matsutani M."/>
            <person name="Nangtapong N."/>
            <person name="Yakushi T."/>
            <person name="Matsushita K."/>
        </authorList>
    </citation>
    <scope>NUCLEOTIDE SEQUENCE [LARGE SCALE GENOMIC DNA]</scope>
    <source>
        <strain evidence="2 3">N24</strain>
    </source>
</reference>
<dbReference type="EMBL" id="AP017369">
    <property type="protein sequence ID" value="BAU95142.1"/>
    <property type="molecule type" value="Genomic_DNA"/>
</dbReference>
<evidence type="ECO:0000313" key="3">
    <source>
        <dbReference type="Proteomes" id="UP000218244"/>
    </source>
</evidence>
<sequence length="196" mass="20987">MELFLPRACGGCGAPGASLCINCQRVWRTPPKLARLDLDIPVWTLSPYDGPHRKVLIAMKEHGRTDLAAFVGAALGASISYLASRGEIEHDITLVPAPTRPTSRRRRGGDPVERVCKASRLSTFPCLSISSGTPDSVGQTAQQRRLNMRVDLVRQPRGSVLIIDDVVTTGATISASANVLRAAGVQVRGALTYCQA</sequence>
<comment type="similarity">
    <text evidence="1">Belongs to the ComF/GntX family.</text>
</comment>
<evidence type="ECO:0000313" key="2">
    <source>
        <dbReference type="EMBL" id="BAU95142.1"/>
    </source>
</evidence>
<evidence type="ECO:0008006" key="4">
    <source>
        <dbReference type="Google" id="ProtNLM"/>
    </source>
</evidence>
<evidence type="ECO:0000256" key="1">
    <source>
        <dbReference type="ARBA" id="ARBA00008007"/>
    </source>
</evidence>
<dbReference type="InterPro" id="IPR051910">
    <property type="entry name" value="ComF/GntX_DNA_util-trans"/>
</dbReference>
<dbReference type="KEGG" id="csur:N24_0880"/>
<dbReference type="SUPFAM" id="SSF53271">
    <property type="entry name" value="PRTase-like"/>
    <property type="match status" value="1"/>
</dbReference>
<protein>
    <recommendedName>
        <fullName evidence="4">Phosphoribosyltransferase</fullName>
    </recommendedName>
</protein>
<dbReference type="InterPro" id="IPR000836">
    <property type="entry name" value="PRTase_dom"/>
</dbReference>
<dbReference type="Proteomes" id="UP000218244">
    <property type="component" value="Chromosome"/>
</dbReference>
<accession>A0A169RS06</accession>
<organism evidence="2 3">
    <name type="scientific">Corynebacterium suranareeae</name>
    <dbReference type="NCBI Taxonomy" id="2506452"/>
    <lineage>
        <taxon>Bacteria</taxon>
        <taxon>Bacillati</taxon>
        <taxon>Actinomycetota</taxon>
        <taxon>Actinomycetes</taxon>
        <taxon>Mycobacteriales</taxon>
        <taxon>Corynebacteriaceae</taxon>
        <taxon>Corynebacterium</taxon>
    </lineage>
</organism>
<gene>
    <name evidence="2" type="ORF">N24_0880</name>
</gene>
<dbReference type="CDD" id="cd06223">
    <property type="entry name" value="PRTases_typeI"/>
    <property type="match status" value="1"/>
</dbReference>
<keyword evidence="3" id="KW-1185">Reference proteome</keyword>